<accession>A0A640SR62</accession>
<evidence type="ECO:0000256" key="1">
    <source>
        <dbReference type="SAM" id="MobiDB-lite"/>
    </source>
</evidence>
<evidence type="ECO:0000313" key="3">
    <source>
        <dbReference type="Proteomes" id="UP000430079"/>
    </source>
</evidence>
<feature type="compositionally biased region" description="Basic and acidic residues" evidence="1">
    <location>
        <begin position="12"/>
        <end position="35"/>
    </location>
</feature>
<evidence type="ECO:0000313" key="2">
    <source>
        <dbReference type="EMBL" id="GFE13953.1"/>
    </source>
</evidence>
<gene>
    <name evidence="2" type="ORF">Sgleb_20000</name>
</gene>
<keyword evidence="3" id="KW-1185">Reference proteome</keyword>
<name>A0A640SR62_9ACTN</name>
<reference evidence="2 3" key="1">
    <citation type="submission" date="2019-12" db="EMBL/GenBank/DDBJ databases">
        <title>Whole genome shotgun sequence of Streptomyces hygroscopicus subsp. glebosus NBRC 13786.</title>
        <authorList>
            <person name="Ichikawa N."/>
            <person name="Kimura A."/>
            <person name="Kitahashi Y."/>
            <person name="Komaki H."/>
            <person name="Tamura T."/>
        </authorList>
    </citation>
    <scope>NUCLEOTIDE SEQUENCE [LARGE SCALE GENOMIC DNA]</scope>
    <source>
        <strain evidence="2 3">NBRC 13786</strain>
    </source>
</reference>
<sequence>MAGGLVEDDGRDAEAGEGEREGEADRAGPDDDHRVHGAAPRGRWYVRDMRELAVGARCVITQRMQPTATARVK</sequence>
<dbReference type="Proteomes" id="UP000430079">
    <property type="component" value="Unassembled WGS sequence"/>
</dbReference>
<dbReference type="AlphaFoldDB" id="A0A640SR62"/>
<organism evidence="2 3">
    <name type="scientific">Streptomyces glebosus</name>
    <dbReference type="NCBI Taxonomy" id="249580"/>
    <lineage>
        <taxon>Bacteria</taxon>
        <taxon>Bacillati</taxon>
        <taxon>Actinomycetota</taxon>
        <taxon>Actinomycetes</taxon>
        <taxon>Kitasatosporales</taxon>
        <taxon>Streptomycetaceae</taxon>
        <taxon>Streptomyces</taxon>
    </lineage>
</organism>
<proteinExistence type="predicted"/>
<protein>
    <submittedName>
        <fullName evidence="2">Uncharacterized protein</fullName>
    </submittedName>
</protein>
<comment type="caution">
    <text evidence="2">The sequence shown here is derived from an EMBL/GenBank/DDBJ whole genome shotgun (WGS) entry which is preliminary data.</text>
</comment>
<feature type="compositionally biased region" description="Acidic residues" evidence="1">
    <location>
        <begin position="1"/>
        <end position="11"/>
    </location>
</feature>
<feature type="region of interest" description="Disordered" evidence="1">
    <location>
        <begin position="1"/>
        <end position="42"/>
    </location>
</feature>
<dbReference type="EMBL" id="BLIO01000001">
    <property type="protein sequence ID" value="GFE13953.1"/>
    <property type="molecule type" value="Genomic_DNA"/>
</dbReference>